<dbReference type="Proteomes" id="UP000620147">
    <property type="component" value="Unassembled WGS sequence"/>
</dbReference>
<keyword evidence="1" id="KW-1133">Transmembrane helix</keyword>
<sequence>MDYYSRFSHEELESKHADILHLYEALKKDTRVWIALSFALIPVSAFILRDFYLLLTNPTYAFYTSKNMNIAEIIALLIHIRALLLHAAFIAFSVSDGFYLGFLRRQKETIEELLTINEAK</sequence>
<keyword evidence="1" id="KW-0812">Transmembrane</keyword>
<organism evidence="2 3">
    <name type="scientific">Butyricicoccus faecihominis</name>
    <dbReference type="NCBI Taxonomy" id="1712515"/>
    <lineage>
        <taxon>Bacteria</taxon>
        <taxon>Bacillati</taxon>
        <taxon>Bacillota</taxon>
        <taxon>Clostridia</taxon>
        <taxon>Eubacteriales</taxon>
        <taxon>Butyricicoccaceae</taxon>
        <taxon>Butyricicoccus</taxon>
    </lineage>
</organism>
<comment type="caution">
    <text evidence="2">The sequence shown here is derived from an EMBL/GenBank/DDBJ whole genome shotgun (WGS) entry which is preliminary data.</text>
</comment>
<evidence type="ECO:0000313" key="2">
    <source>
        <dbReference type="EMBL" id="GFO88458.1"/>
    </source>
</evidence>
<feature type="transmembrane region" description="Helical" evidence="1">
    <location>
        <begin position="73"/>
        <end position="94"/>
    </location>
</feature>
<reference evidence="2 3" key="1">
    <citation type="submission" date="2020-06" db="EMBL/GenBank/DDBJ databases">
        <title>Characterization of fructooligosaccharide metabolism and fructooligosaccharide-degrading enzymes in human commensal butyrate producers.</title>
        <authorList>
            <person name="Tanno H."/>
            <person name="Fujii T."/>
            <person name="Hirano K."/>
            <person name="Maeno S."/>
            <person name="Tonozuka T."/>
            <person name="Sakamoto M."/>
            <person name="Ohkuma M."/>
            <person name="Tochio T."/>
            <person name="Endo A."/>
        </authorList>
    </citation>
    <scope>NUCLEOTIDE SEQUENCE [LARGE SCALE GENOMIC DNA]</scope>
    <source>
        <strain evidence="2 3">JCM 31056</strain>
    </source>
</reference>
<dbReference type="EMBL" id="BLYJ01000018">
    <property type="protein sequence ID" value="GFO88458.1"/>
    <property type="molecule type" value="Genomic_DNA"/>
</dbReference>
<feature type="transmembrane region" description="Helical" evidence="1">
    <location>
        <begin position="32"/>
        <end position="52"/>
    </location>
</feature>
<keyword evidence="1" id="KW-0472">Membrane</keyword>
<keyword evidence="3" id="KW-1185">Reference proteome</keyword>
<gene>
    <name evidence="2" type="ORF">BUFA31_16220</name>
</gene>
<evidence type="ECO:0000256" key="1">
    <source>
        <dbReference type="SAM" id="Phobius"/>
    </source>
</evidence>
<dbReference type="RefSeq" id="WP_118729452.1">
    <property type="nucleotide sequence ID" value="NZ_BLYJ01000018.1"/>
</dbReference>
<protein>
    <submittedName>
        <fullName evidence="2">Uncharacterized protein</fullName>
    </submittedName>
</protein>
<proteinExistence type="predicted"/>
<accession>A0ABQ1E0N1</accession>
<name>A0ABQ1E0N1_9FIRM</name>
<evidence type="ECO:0000313" key="3">
    <source>
        <dbReference type="Proteomes" id="UP000620147"/>
    </source>
</evidence>